<keyword evidence="2" id="KW-1185">Reference proteome</keyword>
<dbReference type="RefSeq" id="XP_003684324.1">
    <property type="nucleotide sequence ID" value="XM_003684276.1"/>
</dbReference>
<evidence type="ECO:0000313" key="2">
    <source>
        <dbReference type="Proteomes" id="UP000005666"/>
    </source>
</evidence>
<dbReference type="KEGG" id="tpf:TPHA_0B02180"/>
<gene>
    <name evidence="1" type="primary">TPHA0B02180</name>
    <name evidence="1" type="ordered locus">TPHA_0B02180</name>
</gene>
<accession>G8BPF9</accession>
<evidence type="ECO:0008006" key="3">
    <source>
        <dbReference type="Google" id="ProtNLM"/>
    </source>
</evidence>
<reference evidence="1 2" key="1">
    <citation type="journal article" date="2011" name="Proc. Natl. Acad. Sci. U.S.A.">
        <title>Evolutionary erosion of yeast sex chromosomes by mating-type switching accidents.</title>
        <authorList>
            <person name="Gordon J.L."/>
            <person name="Armisen D."/>
            <person name="Proux-Wera E."/>
            <person name="Oheigeartaigh S.S."/>
            <person name="Byrne K.P."/>
            <person name="Wolfe K.H."/>
        </authorList>
    </citation>
    <scope>NUCLEOTIDE SEQUENCE [LARGE SCALE GENOMIC DNA]</scope>
    <source>
        <strain evidence="2">ATCC 24235 / CBS 4417 / NBRC 1672 / NRRL Y-8282 / UCD 70-5</strain>
    </source>
</reference>
<organism evidence="1 2">
    <name type="scientific">Tetrapisispora phaffii (strain ATCC 24235 / CBS 4417 / NBRC 1672 / NRRL Y-8282 / UCD 70-5)</name>
    <name type="common">Yeast</name>
    <name type="synonym">Fabospora phaffii</name>
    <dbReference type="NCBI Taxonomy" id="1071381"/>
    <lineage>
        <taxon>Eukaryota</taxon>
        <taxon>Fungi</taxon>
        <taxon>Dikarya</taxon>
        <taxon>Ascomycota</taxon>
        <taxon>Saccharomycotina</taxon>
        <taxon>Saccharomycetes</taxon>
        <taxon>Saccharomycetales</taxon>
        <taxon>Saccharomycetaceae</taxon>
        <taxon>Tetrapisispora</taxon>
    </lineage>
</organism>
<protein>
    <recommendedName>
        <fullName evidence="3">RNase III domain-containing protein</fullName>
    </recommendedName>
</protein>
<proteinExistence type="predicted"/>
<evidence type="ECO:0000313" key="1">
    <source>
        <dbReference type="EMBL" id="CCE61890.1"/>
    </source>
</evidence>
<dbReference type="AlphaFoldDB" id="G8BPF9"/>
<dbReference type="HOGENOM" id="CLU_1428876_0_0_1"/>
<dbReference type="GeneID" id="11535105"/>
<dbReference type="Proteomes" id="UP000005666">
    <property type="component" value="Chromosome 2"/>
</dbReference>
<dbReference type="OrthoDB" id="4058109at2759"/>
<sequence>MVSPSFSPISMIQRIPTKININSLIIDSRLKFQQNVQLPKNSNNKYKLMRNKASDLVKIESIKLRLNFLNNLITFNEASLINCLYVSDNSKGNNNYEELGYRLINIHLNIIKKVSSLDQKKMLLKFLDSRKLNNISNLPLPDNRIPLRIKRIHDLKTLYKIIGYLSLQNDTTIMAKFVRTEILSKIYRLY</sequence>
<name>G8BPF9_TETPH</name>
<dbReference type="eggNOG" id="ENOG502SC5W">
    <property type="taxonomic scope" value="Eukaryota"/>
</dbReference>
<dbReference type="EMBL" id="HE612857">
    <property type="protein sequence ID" value="CCE61890.1"/>
    <property type="molecule type" value="Genomic_DNA"/>
</dbReference>